<dbReference type="EMBL" id="JBANQN010000008">
    <property type="protein sequence ID" value="KAK6782334.1"/>
    <property type="molecule type" value="Genomic_DNA"/>
</dbReference>
<feature type="transmembrane region" description="Helical" evidence="1">
    <location>
        <begin position="12"/>
        <end position="33"/>
    </location>
</feature>
<sequence>MNVGPSGFNNAPVTRALVIACTIFTIIFGVRGSGNQLGWSYQVVLLSPVSLGFGSFLVGIVFCRRNGKRRRWSRRNEQERWRKKGPTNS</sequence>
<accession>A0AAN8Y7K6</accession>
<dbReference type="AlphaFoldDB" id="A0AAN8Y7K6"/>
<reference evidence="2 3" key="1">
    <citation type="submission" date="2024-02" db="EMBL/GenBank/DDBJ databases">
        <title>de novo genome assembly of Solanum bulbocastanum strain 11H21.</title>
        <authorList>
            <person name="Hosaka A.J."/>
        </authorList>
    </citation>
    <scope>NUCLEOTIDE SEQUENCE [LARGE SCALE GENOMIC DNA]</scope>
    <source>
        <tissue evidence="2">Young leaves</tissue>
    </source>
</reference>
<organism evidence="2 3">
    <name type="scientific">Solanum bulbocastanum</name>
    <name type="common">Wild potato</name>
    <dbReference type="NCBI Taxonomy" id="147425"/>
    <lineage>
        <taxon>Eukaryota</taxon>
        <taxon>Viridiplantae</taxon>
        <taxon>Streptophyta</taxon>
        <taxon>Embryophyta</taxon>
        <taxon>Tracheophyta</taxon>
        <taxon>Spermatophyta</taxon>
        <taxon>Magnoliopsida</taxon>
        <taxon>eudicotyledons</taxon>
        <taxon>Gunneridae</taxon>
        <taxon>Pentapetalae</taxon>
        <taxon>asterids</taxon>
        <taxon>lamiids</taxon>
        <taxon>Solanales</taxon>
        <taxon>Solanaceae</taxon>
        <taxon>Solanoideae</taxon>
        <taxon>Solaneae</taxon>
        <taxon>Solanum</taxon>
    </lineage>
</organism>
<protein>
    <submittedName>
        <fullName evidence="2">Uncharacterized protein</fullName>
    </submittedName>
</protein>
<evidence type="ECO:0000313" key="3">
    <source>
        <dbReference type="Proteomes" id="UP001371456"/>
    </source>
</evidence>
<dbReference type="Proteomes" id="UP001371456">
    <property type="component" value="Unassembled WGS sequence"/>
</dbReference>
<keyword evidence="3" id="KW-1185">Reference proteome</keyword>
<proteinExistence type="predicted"/>
<gene>
    <name evidence="2" type="ORF">RDI58_020130</name>
</gene>
<evidence type="ECO:0000256" key="1">
    <source>
        <dbReference type="SAM" id="Phobius"/>
    </source>
</evidence>
<name>A0AAN8Y7K6_SOLBU</name>
<comment type="caution">
    <text evidence="2">The sequence shown here is derived from an EMBL/GenBank/DDBJ whole genome shotgun (WGS) entry which is preliminary data.</text>
</comment>
<keyword evidence="1" id="KW-1133">Transmembrane helix</keyword>
<feature type="transmembrane region" description="Helical" evidence="1">
    <location>
        <begin position="39"/>
        <end position="63"/>
    </location>
</feature>
<keyword evidence="1" id="KW-0812">Transmembrane</keyword>
<keyword evidence="1" id="KW-0472">Membrane</keyword>
<evidence type="ECO:0000313" key="2">
    <source>
        <dbReference type="EMBL" id="KAK6782334.1"/>
    </source>
</evidence>